<dbReference type="NCBIfam" id="TIGR01026">
    <property type="entry name" value="fliI_yscN"/>
    <property type="match status" value="1"/>
</dbReference>
<keyword evidence="4" id="KW-0547">Nucleotide-binding</keyword>
<feature type="region of interest" description="Disordered" evidence="9">
    <location>
        <begin position="108"/>
        <end position="134"/>
    </location>
</feature>
<dbReference type="GO" id="GO:0016887">
    <property type="term" value="F:ATP hydrolysis activity"/>
    <property type="evidence" value="ECO:0007669"/>
    <property type="project" value="InterPro"/>
</dbReference>
<reference evidence="11 12" key="1">
    <citation type="submission" date="2018-05" db="EMBL/GenBank/DDBJ databases">
        <title>A metagenomic window into the 2 km-deep terrestrial subsurface aquifer revealed taxonomically and functionally diverse microbial community comprising novel uncultured bacterial lineages.</title>
        <authorList>
            <person name="Kadnikov V.V."/>
            <person name="Mardanov A.V."/>
            <person name="Beletsky A.V."/>
            <person name="Banks D."/>
            <person name="Pimenov N.V."/>
            <person name="Frank Y.A."/>
            <person name="Karnachuk O.V."/>
            <person name="Ravin N.V."/>
        </authorList>
    </citation>
    <scope>NUCLEOTIDE SEQUENCE [LARGE SCALE GENOMIC DNA]</scope>
    <source>
        <strain evidence="11">BY5</strain>
    </source>
</reference>
<dbReference type="InterPro" id="IPR005714">
    <property type="entry name" value="ATPase_T3SS_FliI/YscN"/>
</dbReference>
<evidence type="ECO:0000259" key="10">
    <source>
        <dbReference type="SMART" id="SM00382"/>
    </source>
</evidence>
<dbReference type="InterPro" id="IPR040627">
    <property type="entry name" value="T3SS_ATPase_C"/>
</dbReference>
<evidence type="ECO:0000256" key="5">
    <source>
        <dbReference type="ARBA" id="ARBA00022840"/>
    </source>
</evidence>
<dbReference type="SUPFAM" id="SSF52540">
    <property type="entry name" value="P-loop containing nucleoside triphosphate hydrolases"/>
    <property type="match status" value="1"/>
</dbReference>
<dbReference type="CDD" id="cd18114">
    <property type="entry name" value="ATP-synt_flagellum-secretory_path_III_C"/>
    <property type="match status" value="1"/>
</dbReference>
<dbReference type="Proteomes" id="UP000252355">
    <property type="component" value="Unassembled WGS sequence"/>
</dbReference>
<dbReference type="GO" id="GO:0005737">
    <property type="term" value="C:cytoplasm"/>
    <property type="evidence" value="ECO:0007669"/>
    <property type="project" value="UniProtKB-SubCell"/>
</dbReference>
<dbReference type="InterPro" id="IPR003593">
    <property type="entry name" value="AAA+_ATPase"/>
</dbReference>
<gene>
    <name evidence="11" type="ORF">OZSIB_0004</name>
</gene>
<comment type="catalytic activity">
    <reaction evidence="8">
        <text>ATP + H2O + cellular proteinSide 1 = ADP + phosphate + cellular proteinSide 2.</text>
        <dbReference type="EC" id="7.4.2.8"/>
    </reaction>
</comment>
<organism evidence="11 12">
    <name type="scientific">Candidatus Ozemobacter sibiricus</name>
    <dbReference type="NCBI Taxonomy" id="2268124"/>
    <lineage>
        <taxon>Bacteria</taxon>
        <taxon>Candidatus Ozemobacteria</taxon>
        <taxon>Candidatus Ozemobacterales</taxon>
        <taxon>Candidatus Ozemobacteraceae</taxon>
        <taxon>Candidatus Ozemobacter</taxon>
    </lineage>
</organism>
<evidence type="ECO:0000256" key="7">
    <source>
        <dbReference type="ARBA" id="ARBA00022967"/>
    </source>
</evidence>
<dbReference type="GO" id="GO:0030257">
    <property type="term" value="C:type III protein secretion system complex"/>
    <property type="evidence" value="ECO:0007669"/>
    <property type="project" value="InterPro"/>
</dbReference>
<dbReference type="InterPro" id="IPR027417">
    <property type="entry name" value="P-loop_NTPase"/>
</dbReference>
<dbReference type="GO" id="GO:0005524">
    <property type="term" value="F:ATP binding"/>
    <property type="evidence" value="ECO:0007669"/>
    <property type="project" value="UniProtKB-KW"/>
</dbReference>
<dbReference type="InterPro" id="IPR004100">
    <property type="entry name" value="ATPase_F1/V1/A1_a/bsu_N"/>
</dbReference>
<dbReference type="Pfam" id="PF18269">
    <property type="entry name" value="T3SS_ATPase_C"/>
    <property type="match status" value="1"/>
</dbReference>
<keyword evidence="3" id="KW-0963">Cytoplasm</keyword>
<keyword evidence="2" id="KW-0813">Transport</keyword>
<dbReference type="InterPro" id="IPR020003">
    <property type="entry name" value="ATPase_a/bsu_AS"/>
</dbReference>
<dbReference type="GO" id="GO:0046933">
    <property type="term" value="F:proton-transporting ATP synthase activity, rotational mechanism"/>
    <property type="evidence" value="ECO:0007669"/>
    <property type="project" value="TreeGrafter"/>
</dbReference>
<protein>
    <submittedName>
        <fullName evidence="11">Flagellum-specific ATP synthase FliI</fullName>
    </submittedName>
</protein>
<feature type="domain" description="AAA+ ATPase" evidence="10">
    <location>
        <begin position="157"/>
        <end position="339"/>
    </location>
</feature>
<dbReference type="CDD" id="cd01136">
    <property type="entry name" value="ATPase_flagellum-secretory_path_III"/>
    <property type="match status" value="1"/>
</dbReference>
<comment type="caution">
    <text evidence="11">The sequence shown here is derived from an EMBL/GenBank/DDBJ whole genome shotgun (WGS) entry which is preliminary data.</text>
</comment>
<evidence type="ECO:0000256" key="2">
    <source>
        <dbReference type="ARBA" id="ARBA00022448"/>
    </source>
</evidence>
<keyword evidence="6" id="KW-0653">Protein transport</keyword>
<evidence type="ECO:0000256" key="3">
    <source>
        <dbReference type="ARBA" id="ARBA00022490"/>
    </source>
</evidence>
<dbReference type="EMBL" id="QOQW01000013">
    <property type="protein sequence ID" value="RCK79364.1"/>
    <property type="molecule type" value="Genomic_DNA"/>
</dbReference>
<evidence type="ECO:0000256" key="4">
    <source>
        <dbReference type="ARBA" id="ARBA00022741"/>
    </source>
</evidence>
<dbReference type="InterPro" id="IPR000194">
    <property type="entry name" value="ATPase_F1/V1/A1_a/bsu_nucl-bd"/>
</dbReference>
<dbReference type="FunFam" id="3.40.50.12240:FF:000002">
    <property type="entry name" value="Flagellum-specific ATP synthase FliI"/>
    <property type="match status" value="1"/>
</dbReference>
<keyword evidence="5" id="KW-0067">ATP-binding</keyword>
<evidence type="ECO:0000256" key="6">
    <source>
        <dbReference type="ARBA" id="ARBA00022927"/>
    </source>
</evidence>
<evidence type="ECO:0000313" key="12">
    <source>
        <dbReference type="Proteomes" id="UP000252355"/>
    </source>
</evidence>
<dbReference type="GO" id="GO:0008564">
    <property type="term" value="F:protein-exporting ATPase activity"/>
    <property type="evidence" value="ECO:0007669"/>
    <property type="project" value="UniProtKB-EC"/>
</dbReference>
<keyword evidence="7" id="KW-1278">Translocase</keyword>
<dbReference type="PANTHER" id="PTHR15184">
    <property type="entry name" value="ATP SYNTHASE"/>
    <property type="match status" value="1"/>
</dbReference>
<dbReference type="InterPro" id="IPR050053">
    <property type="entry name" value="ATPase_alpha/beta_chains"/>
</dbReference>
<sequence length="435" mass="46990">MNFPFSEYVNVIEQTDPIRVNGRVTQVIGLLIEATGPQVPVGEVCHVMTGLGPAPCEVVGFRRSSILLMPLISTAGIRQGSEVVPLGRPLTAPAGDALLGRLIDGLGNPQDEKGDLPPTLERVPITRDPPNPFARRRITAPLETGVKVLDALLTMGRGQRLGIFSGSGVGKSTLMGMICRSSKADVNVIGLIGERGREVREFIEKDLGPEGLRRSVVVVATSDQPALVRVKAAFTATAIAEYFRDQGKDVMLMMDSVTRFALSQREIGLAVGEPPTTRGYTPSVFSLLPKLLERAGTSRTGSITAIYTVLVEGGDMDEPVADAVRGILDGHLVLSREMAHQNLFPAVDILASISRLMPDIVSKRHFEIAGKVRDLYATYQQSADLVNIGAYKKGTNPKIDDAVERLPRIQAFIRQGIREVVPFDESVKLLEAILA</sequence>
<dbReference type="AlphaFoldDB" id="A0A367ZMK5"/>
<dbReference type="GO" id="GO:0030254">
    <property type="term" value="P:protein secretion by the type III secretion system"/>
    <property type="evidence" value="ECO:0007669"/>
    <property type="project" value="InterPro"/>
</dbReference>
<accession>A0A367ZMK5</accession>
<dbReference type="PROSITE" id="PS00152">
    <property type="entry name" value="ATPASE_ALPHA_BETA"/>
    <property type="match status" value="1"/>
</dbReference>
<evidence type="ECO:0000256" key="9">
    <source>
        <dbReference type="SAM" id="MobiDB-lite"/>
    </source>
</evidence>
<dbReference type="Gene3D" id="3.40.50.12240">
    <property type="match status" value="1"/>
</dbReference>
<name>A0A367ZMK5_9BACT</name>
<dbReference type="SMART" id="SM00382">
    <property type="entry name" value="AAA"/>
    <property type="match status" value="1"/>
</dbReference>
<dbReference type="PANTHER" id="PTHR15184:SF9">
    <property type="entry name" value="SPI-1 TYPE 3 SECRETION SYSTEM ATPASE"/>
    <property type="match status" value="1"/>
</dbReference>
<dbReference type="Pfam" id="PF02874">
    <property type="entry name" value="ATP-synt_ab_N"/>
    <property type="match status" value="1"/>
</dbReference>
<dbReference type="CDD" id="cd18117">
    <property type="entry name" value="ATP-synt_flagellum-secretory_path_III_N"/>
    <property type="match status" value="1"/>
</dbReference>
<proteinExistence type="predicted"/>
<evidence type="ECO:0000256" key="1">
    <source>
        <dbReference type="ARBA" id="ARBA00004496"/>
    </source>
</evidence>
<dbReference type="Pfam" id="PF00006">
    <property type="entry name" value="ATP-synt_ab"/>
    <property type="match status" value="1"/>
</dbReference>
<evidence type="ECO:0000256" key="8">
    <source>
        <dbReference type="ARBA" id="ARBA00034006"/>
    </source>
</evidence>
<comment type="subcellular location">
    <subcellularLocation>
        <location evidence="1">Cytoplasm</location>
    </subcellularLocation>
</comment>
<evidence type="ECO:0000313" key="11">
    <source>
        <dbReference type="EMBL" id="RCK79364.1"/>
    </source>
</evidence>